<dbReference type="Proteomes" id="UP000228952">
    <property type="component" value="Unassembled WGS sequence"/>
</dbReference>
<dbReference type="EMBL" id="PFQB01000017">
    <property type="protein sequence ID" value="PJA15434.1"/>
    <property type="molecule type" value="Genomic_DNA"/>
</dbReference>
<evidence type="ECO:0008006" key="5">
    <source>
        <dbReference type="Google" id="ProtNLM"/>
    </source>
</evidence>
<protein>
    <recommendedName>
        <fullName evidence="5">Glycosyl transferase family 1 domain-containing protein</fullName>
    </recommendedName>
</protein>
<feature type="domain" description="Glycosyltransferase subfamily 4-like N-terminal" evidence="2">
    <location>
        <begin position="30"/>
        <end position="167"/>
    </location>
</feature>
<accession>A0A2M7W2X2</accession>
<dbReference type="GO" id="GO:0016757">
    <property type="term" value="F:glycosyltransferase activity"/>
    <property type="evidence" value="ECO:0007669"/>
    <property type="project" value="InterPro"/>
</dbReference>
<dbReference type="SUPFAM" id="SSF53756">
    <property type="entry name" value="UDP-Glycosyltransferase/glycogen phosphorylase"/>
    <property type="match status" value="1"/>
</dbReference>
<dbReference type="PANTHER" id="PTHR45947">
    <property type="entry name" value="SULFOQUINOVOSYL TRANSFERASE SQD2"/>
    <property type="match status" value="1"/>
</dbReference>
<organism evidence="3 4">
    <name type="scientific">Candidatus Dojkabacteria bacterium CG_4_10_14_0_2_um_filter_Dojkabacteria_WS6_41_15</name>
    <dbReference type="NCBI Taxonomy" id="2014249"/>
    <lineage>
        <taxon>Bacteria</taxon>
        <taxon>Candidatus Dojkabacteria</taxon>
    </lineage>
</organism>
<dbReference type="InterPro" id="IPR001296">
    <property type="entry name" value="Glyco_trans_1"/>
</dbReference>
<gene>
    <name evidence="3" type="ORF">COX64_00745</name>
</gene>
<dbReference type="PANTHER" id="PTHR45947:SF3">
    <property type="entry name" value="SULFOQUINOVOSYL TRANSFERASE SQD2"/>
    <property type="match status" value="1"/>
</dbReference>
<dbReference type="Pfam" id="PF13439">
    <property type="entry name" value="Glyco_transf_4"/>
    <property type="match status" value="1"/>
</dbReference>
<evidence type="ECO:0000313" key="3">
    <source>
        <dbReference type="EMBL" id="PJA15434.1"/>
    </source>
</evidence>
<name>A0A2M7W2X2_9BACT</name>
<dbReference type="Pfam" id="PF00534">
    <property type="entry name" value="Glycos_transf_1"/>
    <property type="match status" value="1"/>
</dbReference>
<dbReference type="AlphaFoldDB" id="A0A2M7W2X2"/>
<dbReference type="CDD" id="cd03801">
    <property type="entry name" value="GT4_PimA-like"/>
    <property type="match status" value="1"/>
</dbReference>
<comment type="caution">
    <text evidence="3">The sequence shown here is derived from an EMBL/GenBank/DDBJ whole genome shotgun (WGS) entry which is preliminary data.</text>
</comment>
<sequence length="346" mass="38531">MNIIFSLDSLSTTGGGQVILRTVQSAKEPVLLICPKGTLADEAEKNCTVQRLENSKKTFKTISEIRKCLIKATQPITFHMHGISALWLGVLATSGFQVNNIYTEHLLTKEYTLPNKFRYALQLFVYKIFARKLSHIYCVSHAVQRFLRDSLGFSQTKLSVAFNPVPTISNFKKKEHQDGTPFKIVSIGNLSHIKNYPLLLRILPQIASIFPINVQIYGDGTERNDLDRLMQQLNLANIVTFVGTTPHDELIQYLADADLYVQTSISESFGYGIAEAMSVGLPIVAFAVGGIPELVKDQQTGLLVPPYDENLFAAAIERVLKDPLLANQLGEQGKQYLQQLSESKTV</sequence>
<feature type="domain" description="Glycosyl transferase family 1" evidence="1">
    <location>
        <begin position="170"/>
        <end position="335"/>
    </location>
</feature>
<dbReference type="InterPro" id="IPR028098">
    <property type="entry name" value="Glyco_trans_4-like_N"/>
</dbReference>
<evidence type="ECO:0000259" key="2">
    <source>
        <dbReference type="Pfam" id="PF13439"/>
    </source>
</evidence>
<dbReference type="InterPro" id="IPR050194">
    <property type="entry name" value="Glycosyltransferase_grp1"/>
</dbReference>
<proteinExistence type="predicted"/>
<evidence type="ECO:0000259" key="1">
    <source>
        <dbReference type="Pfam" id="PF00534"/>
    </source>
</evidence>
<dbReference type="Gene3D" id="3.40.50.2000">
    <property type="entry name" value="Glycogen Phosphorylase B"/>
    <property type="match status" value="2"/>
</dbReference>
<evidence type="ECO:0000313" key="4">
    <source>
        <dbReference type="Proteomes" id="UP000228952"/>
    </source>
</evidence>
<reference evidence="4" key="1">
    <citation type="submission" date="2017-09" db="EMBL/GenBank/DDBJ databases">
        <title>Depth-based differentiation of microbial function through sediment-hosted aquifers and enrichment of novel symbionts in the deep terrestrial subsurface.</title>
        <authorList>
            <person name="Probst A.J."/>
            <person name="Ladd B."/>
            <person name="Jarett J.K."/>
            <person name="Geller-Mcgrath D.E."/>
            <person name="Sieber C.M.K."/>
            <person name="Emerson J.B."/>
            <person name="Anantharaman K."/>
            <person name="Thomas B.C."/>
            <person name="Malmstrom R."/>
            <person name="Stieglmeier M."/>
            <person name="Klingl A."/>
            <person name="Woyke T."/>
            <person name="Ryan C.M."/>
            <person name="Banfield J.F."/>
        </authorList>
    </citation>
    <scope>NUCLEOTIDE SEQUENCE [LARGE SCALE GENOMIC DNA]</scope>
</reference>